<dbReference type="Gene3D" id="3.40.50.1240">
    <property type="entry name" value="Phosphoglycerate mutase-like"/>
    <property type="match status" value="1"/>
</dbReference>
<gene>
    <name evidence="5" type="ORF">MQH31_08600</name>
</gene>
<keyword evidence="6" id="KW-1185">Reference proteome</keyword>
<evidence type="ECO:0000256" key="4">
    <source>
        <dbReference type="PIRSR" id="PIRSR613078-2"/>
    </source>
</evidence>
<dbReference type="PANTHER" id="PTHR48100">
    <property type="entry name" value="BROAD-SPECIFICITY PHOSPHATASE YOR283W-RELATED"/>
    <property type="match status" value="1"/>
</dbReference>
<keyword evidence="2" id="KW-0413">Isomerase</keyword>
<dbReference type="SUPFAM" id="SSF53254">
    <property type="entry name" value="Phosphoglycerate mutase-like"/>
    <property type="match status" value="1"/>
</dbReference>
<protein>
    <submittedName>
        <fullName evidence="5">Histidine phosphatase family protein</fullName>
    </submittedName>
</protein>
<dbReference type="PANTHER" id="PTHR48100:SF1">
    <property type="entry name" value="HISTIDINE PHOSPHATASE FAMILY PROTEIN-RELATED"/>
    <property type="match status" value="1"/>
</dbReference>
<evidence type="ECO:0000313" key="5">
    <source>
        <dbReference type="EMBL" id="MCI4657864.1"/>
    </source>
</evidence>
<feature type="binding site" evidence="4">
    <location>
        <position position="61"/>
    </location>
    <ligand>
        <name>substrate</name>
    </ligand>
</feature>
<dbReference type="InterPro" id="IPR001345">
    <property type="entry name" value="PG/BPGM_mutase_AS"/>
</dbReference>
<evidence type="ECO:0000256" key="1">
    <source>
        <dbReference type="ARBA" id="ARBA00023152"/>
    </source>
</evidence>
<comment type="caution">
    <text evidence="5">The sequence shown here is derived from an EMBL/GenBank/DDBJ whole genome shotgun (WGS) entry which is preliminary data.</text>
</comment>
<dbReference type="Pfam" id="PF00300">
    <property type="entry name" value="His_Phos_1"/>
    <property type="match status" value="1"/>
</dbReference>
<proteinExistence type="predicted"/>
<evidence type="ECO:0000313" key="6">
    <source>
        <dbReference type="Proteomes" id="UP001165341"/>
    </source>
</evidence>
<dbReference type="EMBL" id="JALGAR010000002">
    <property type="protein sequence ID" value="MCI4657864.1"/>
    <property type="molecule type" value="Genomic_DNA"/>
</dbReference>
<dbReference type="GO" id="GO:0016791">
    <property type="term" value="F:phosphatase activity"/>
    <property type="evidence" value="ECO:0007669"/>
    <property type="project" value="TreeGrafter"/>
</dbReference>
<feature type="binding site" evidence="4">
    <location>
        <begin position="11"/>
        <end position="18"/>
    </location>
    <ligand>
        <name>substrate</name>
    </ligand>
</feature>
<evidence type="ECO:0000256" key="2">
    <source>
        <dbReference type="ARBA" id="ARBA00023235"/>
    </source>
</evidence>
<organism evidence="5 6">
    <name type="scientific">Cryobacterium zhongshanensis</name>
    <dbReference type="NCBI Taxonomy" id="2928153"/>
    <lineage>
        <taxon>Bacteria</taxon>
        <taxon>Bacillati</taxon>
        <taxon>Actinomycetota</taxon>
        <taxon>Actinomycetes</taxon>
        <taxon>Micrococcales</taxon>
        <taxon>Microbacteriaceae</taxon>
        <taxon>Cryobacterium</taxon>
    </lineage>
</organism>
<sequence length="213" mass="22357">MTSPTTFALIRHGQTDWNAAMRIQGLSDIPLNDTGRDQAAEAVGHLARYDWDFVVSSTLSRAAETADLIADGLGLTVTRRIPELVERNYGPAEGLSAGSELDALRVDGGPTGNGGFIGAEPEADVASRGLHALRELAAAHPGARIIVVSHGTLIRLTLMSALGEFVGTITNAALTVAKVDDDGWTLQALNGEVLTPVDDLDNDLDPLDAVPAR</sequence>
<dbReference type="CDD" id="cd07067">
    <property type="entry name" value="HP_PGM_like"/>
    <property type="match status" value="1"/>
</dbReference>
<evidence type="ECO:0000256" key="3">
    <source>
        <dbReference type="PIRSR" id="PIRSR613078-1"/>
    </source>
</evidence>
<feature type="binding site" evidence="4">
    <location>
        <begin position="86"/>
        <end position="89"/>
    </location>
    <ligand>
        <name>substrate</name>
    </ligand>
</feature>
<dbReference type="Proteomes" id="UP001165341">
    <property type="component" value="Unassembled WGS sequence"/>
</dbReference>
<feature type="active site" description="Proton donor/acceptor" evidence="3">
    <location>
        <position position="86"/>
    </location>
</feature>
<dbReference type="RefSeq" id="WP_243011701.1">
    <property type="nucleotide sequence ID" value="NZ_JALGAR010000002.1"/>
</dbReference>
<dbReference type="InterPro" id="IPR013078">
    <property type="entry name" value="His_Pase_superF_clade-1"/>
</dbReference>
<dbReference type="PROSITE" id="PS00175">
    <property type="entry name" value="PG_MUTASE"/>
    <property type="match status" value="1"/>
</dbReference>
<accession>A0AA41UH06</accession>
<reference evidence="5" key="1">
    <citation type="submission" date="2022-03" db="EMBL/GenBank/DDBJ databases">
        <title>Cryobacterium sp. nov. strain ZS14-85, isolated from Antarctic soil.</title>
        <authorList>
            <person name="Li J."/>
            <person name="Niu G."/>
        </authorList>
    </citation>
    <scope>NUCLEOTIDE SEQUENCE</scope>
    <source>
        <strain evidence="5">ZS14-85</strain>
    </source>
</reference>
<dbReference type="SMART" id="SM00855">
    <property type="entry name" value="PGAM"/>
    <property type="match status" value="1"/>
</dbReference>
<keyword evidence="1" id="KW-0324">Glycolysis</keyword>
<dbReference type="InterPro" id="IPR029033">
    <property type="entry name" value="His_PPase_superfam"/>
</dbReference>
<feature type="active site" description="Tele-phosphohistidine intermediate" evidence="3">
    <location>
        <position position="12"/>
    </location>
</feature>
<dbReference type="GO" id="GO:0005737">
    <property type="term" value="C:cytoplasm"/>
    <property type="evidence" value="ECO:0007669"/>
    <property type="project" value="TreeGrafter"/>
</dbReference>
<dbReference type="AlphaFoldDB" id="A0AA41UH06"/>
<dbReference type="InterPro" id="IPR050275">
    <property type="entry name" value="PGM_Phosphatase"/>
</dbReference>
<name>A0AA41UH06_9MICO</name>